<accession>A0A5J4UBW3</accession>
<proteinExistence type="predicted"/>
<evidence type="ECO:0000313" key="1">
    <source>
        <dbReference type="EMBL" id="KAA6367411.1"/>
    </source>
</evidence>
<sequence>MERKQNEQPESESKPFPNIIASALRFLYDQIEMNKSIKSMIKIPKLLQSLSALVTFRLGTHIDLDVDNQRLKVRSRSRDCLSQIQHYGDEQIQTEIVNQEYGRVMSIVISTAGGKGEEQDYEIENGLLRISEFLTKLHNGRNQYWYPQLQPLPLLARRTEEQIEVEGSNEEIEAQMINKREGYYFIMNYADDAKAATLNHFIHSN</sequence>
<evidence type="ECO:0000313" key="2">
    <source>
        <dbReference type="Proteomes" id="UP000324800"/>
    </source>
</evidence>
<reference evidence="1 2" key="1">
    <citation type="submission" date="2019-03" db="EMBL/GenBank/DDBJ databases">
        <title>Single cell metagenomics reveals metabolic interactions within the superorganism composed of flagellate Streblomastix strix and complex community of Bacteroidetes bacteria on its surface.</title>
        <authorList>
            <person name="Treitli S.C."/>
            <person name="Kolisko M."/>
            <person name="Husnik F."/>
            <person name="Keeling P."/>
            <person name="Hampl V."/>
        </authorList>
    </citation>
    <scope>NUCLEOTIDE SEQUENCE [LARGE SCALE GENOMIC DNA]</scope>
    <source>
        <strain evidence="1">ST1C</strain>
    </source>
</reference>
<dbReference type="Proteomes" id="UP000324800">
    <property type="component" value="Unassembled WGS sequence"/>
</dbReference>
<dbReference type="EMBL" id="SNRW01018361">
    <property type="protein sequence ID" value="KAA6367411.1"/>
    <property type="molecule type" value="Genomic_DNA"/>
</dbReference>
<gene>
    <name evidence="1" type="ORF">EZS28_037062</name>
</gene>
<dbReference type="AlphaFoldDB" id="A0A5J4UBW3"/>
<comment type="caution">
    <text evidence="1">The sequence shown here is derived from an EMBL/GenBank/DDBJ whole genome shotgun (WGS) entry which is preliminary data.</text>
</comment>
<name>A0A5J4UBW3_9EUKA</name>
<protein>
    <submittedName>
        <fullName evidence="1">Uncharacterized protein</fullName>
    </submittedName>
</protein>
<organism evidence="1 2">
    <name type="scientific">Streblomastix strix</name>
    <dbReference type="NCBI Taxonomy" id="222440"/>
    <lineage>
        <taxon>Eukaryota</taxon>
        <taxon>Metamonada</taxon>
        <taxon>Preaxostyla</taxon>
        <taxon>Oxymonadida</taxon>
        <taxon>Streblomastigidae</taxon>
        <taxon>Streblomastix</taxon>
    </lineage>
</organism>